<gene>
    <name evidence="11" type="ordered locus">Cag_1987</name>
</gene>
<comment type="subcellular location">
    <subcellularLocation>
        <location evidence="1">Cytoplasm</location>
    </subcellularLocation>
</comment>
<evidence type="ECO:0000313" key="11">
    <source>
        <dbReference type="EMBL" id="ABB29235.1"/>
    </source>
</evidence>
<organism evidence="11">
    <name type="scientific">Chlorobium chlorochromatii (strain CaD3)</name>
    <dbReference type="NCBI Taxonomy" id="340177"/>
    <lineage>
        <taxon>Bacteria</taxon>
        <taxon>Pseudomonadati</taxon>
        <taxon>Chlorobiota</taxon>
        <taxon>Chlorobiia</taxon>
        <taxon>Chlorobiales</taxon>
        <taxon>Chlorobiaceae</taxon>
        <taxon>Chlorobium/Pelodictyon group</taxon>
        <taxon>Chlorobium</taxon>
    </lineage>
</organism>
<protein>
    <recommendedName>
        <fullName evidence="3">tRNA threonylcarbamoyladenosine biosynthesis protein TsaE</fullName>
    </recommendedName>
    <alternativeName>
        <fullName evidence="10">t(6)A37 threonylcarbamoyladenosine biosynthesis protein TsaE</fullName>
    </alternativeName>
</protein>
<evidence type="ECO:0000256" key="2">
    <source>
        <dbReference type="ARBA" id="ARBA00007599"/>
    </source>
</evidence>
<keyword evidence="4" id="KW-0963">Cytoplasm</keyword>
<evidence type="ECO:0000256" key="5">
    <source>
        <dbReference type="ARBA" id="ARBA00022694"/>
    </source>
</evidence>
<dbReference type="OrthoDB" id="9815896at2"/>
<name>Q3AP40_CHLCH</name>
<evidence type="ECO:0000256" key="9">
    <source>
        <dbReference type="ARBA" id="ARBA00022842"/>
    </source>
</evidence>
<dbReference type="SUPFAM" id="SSF52540">
    <property type="entry name" value="P-loop containing nucleoside triphosphate hydrolases"/>
    <property type="match status" value="1"/>
</dbReference>
<dbReference type="KEGG" id="cch:Cag_1987"/>
<dbReference type="HOGENOM" id="CLU_087829_3_0_10"/>
<evidence type="ECO:0000256" key="6">
    <source>
        <dbReference type="ARBA" id="ARBA00022723"/>
    </source>
</evidence>
<keyword evidence="6" id="KW-0479">Metal-binding</keyword>
<evidence type="ECO:0000256" key="4">
    <source>
        <dbReference type="ARBA" id="ARBA00022490"/>
    </source>
</evidence>
<evidence type="ECO:0000256" key="10">
    <source>
        <dbReference type="ARBA" id="ARBA00032441"/>
    </source>
</evidence>
<keyword evidence="5" id="KW-0819">tRNA processing</keyword>
<evidence type="ECO:0000256" key="3">
    <source>
        <dbReference type="ARBA" id="ARBA00019010"/>
    </source>
</evidence>
<dbReference type="STRING" id="340177.Cag_1987"/>
<dbReference type="NCBIfam" id="TIGR00150">
    <property type="entry name" value="T6A_YjeE"/>
    <property type="match status" value="1"/>
</dbReference>
<dbReference type="PANTHER" id="PTHR33540:SF2">
    <property type="entry name" value="TRNA THREONYLCARBAMOYLADENOSINE BIOSYNTHESIS PROTEIN TSAE"/>
    <property type="match status" value="1"/>
</dbReference>
<dbReference type="EMBL" id="CP000108">
    <property type="protein sequence ID" value="ABB29235.1"/>
    <property type="molecule type" value="Genomic_DNA"/>
</dbReference>
<reference evidence="11" key="1">
    <citation type="submission" date="2005-08" db="EMBL/GenBank/DDBJ databases">
        <title>Complete sequence of Chlorobium chlorochromatii CaD3.</title>
        <authorList>
            <person name="Copeland A."/>
            <person name="Lucas S."/>
            <person name="Lapidus A."/>
            <person name="Barry K."/>
            <person name="Detter J.C."/>
            <person name="Glavina T."/>
            <person name="Hammon N."/>
            <person name="Israni S."/>
            <person name="Pitluck S."/>
            <person name="Bryant D."/>
            <person name="Schmutz J."/>
            <person name="Larimer F."/>
            <person name="Land M."/>
            <person name="Kyrpides N."/>
            <person name="Ivanova N."/>
            <person name="Richardson P."/>
        </authorList>
    </citation>
    <scope>NUCLEOTIDE SEQUENCE [LARGE SCALE GENOMIC DNA]</scope>
    <source>
        <strain evidence="11">CaD3</strain>
    </source>
</reference>
<proteinExistence type="inferred from homology"/>
<dbReference type="GO" id="GO:0005737">
    <property type="term" value="C:cytoplasm"/>
    <property type="evidence" value="ECO:0007669"/>
    <property type="project" value="UniProtKB-SubCell"/>
</dbReference>
<evidence type="ECO:0000256" key="7">
    <source>
        <dbReference type="ARBA" id="ARBA00022741"/>
    </source>
</evidence>
<keyword evidence="8" id="KW-0067">ATP-binding</keyword>
<accession>Q3AP40</accession>
<dbReference type="InterPro" id="IPR003442">
    <property type="entry name" value="T6A_TsaE"/>
</dbReference>
<keyword evidence="9" id="KW-0460">Magnesium</keyword>
<dbReference type="GO" id="GO:0046872">
    <property type="term" value="F:metal ion binding"/>
    <property type="evidence" value="ECO:0007669"/>
    <property type="project" value="UniProtKB-KW"/>
</dbReference>
<evidence type="ECO:0000256" key="8">
    <source>
        <dbReference type="ARBA" id="ARBA00022840"/>
    </source>
</evidence>
<dbReference type="Pfam" id="PF02367">
    <property type="entry name" value="TsaE"/>
    <property type="match status" value="1"/>
</dbReference>
<dbReference type="Gene3D" id="3.40.50.300">
    <property type="entry name" value="P-loop containing nucleotide triphosphate hydrolases"/>
    <property type="match status" value="1"/>
</dbReference>
<dbReference type="AlphaFoldDB" id="Q3AP40"/>
<dbReference type="InterPro" id="IPR027417">
    <property type="entry name" value="P-loop_NTPase"/>
</dbReference>
<keyword evidence="7" id="KW-0547">Nucleotide-binding</keyword>
<dbReference type="PANTHER" id="PTHR33540">
    <property type="entry name" value="TRNA THREONYLCARBAMOYLADENOSINE BIOSYNTHESIS PROTEIN TSAE"/>
    <property type="match status" value="1"/>
</dbReference>
<evidence type="ECO:0000256" key="1">
    <source>
        <dbReference type="ARBA" id="ARBA00004496"/>
    </source>
</evidence>
<dbReference type="GO" id="GO:0002949">
    <property type="term" value="P:tRNA threonylcarbamoyladenosine modification"/>
    <property type="evidence" value="ECO:0007669"/>
    <property type="project" value="InterPro"/>
</dbReference>
<dbReference type="eggNOG" id="COG0802">
    <property type="taxonomic scope" value="Bacteria"/>
</dbReference>
<dbReference type="GO" id="GO:0005524">
    <property type="term" value="F:ATP binding"/>
    <property type="evidence" value="ECO:0007669"/>
    <property type="project" value="UniProtKB-KW"/>
</dbReference>
<comment type="similarity">
    <text evidence="2">Belongs to the TsaE family.</text>
</comment>
<sequence>MREEFFSTSESETLLLAERFAAALPPRSVVALLGTLGAGKTLFMRGICRAFHCEAQLSSPTFSLMNIYEGELNGQAVSVHHFDLYRLESERELEAIGFDDYLTSADLSVVEWADLFPHYKGRYTATVLLEYAGERERRIIIERGN</sequence>